<feature type="compositionally biased region" description="Basic residues" evidence="1">
    <location>
        <begin position="1"/>
        <end position="12"/>
    </location>
</feature>
<protein>
    <submittedName>
        <fullName evidence="2">Uncharacterized protein</fullName>
    </submittedName>
</protein>
<reference evidence="2" key="1">
    <citation type="submission" date="2016-11" db="EMBL/GenBank/DDBJ databases">
        <title>The genome of Nicotiana attenuata.</title>
        <authorList>
            <person name="Xu S."/>
            <person name="Brockmoeller T."/>
            <person name="Gaquerel E."/>
            <person name="Navarro A."/>
            <person name="Kuhl H."/>
            <person name="Gase K."/>
            <person name="Ling Z."/>
            <person name="Zhou W."/>
            <person name="Kreitzer C."/>
            <person name="Stanke M."/>
            <person name="Tang H."/>
            <person name="Lyons E."/>
            <person name="Pandey P."/>
            <person name="Pandey S.P."/>
            <person name="Timmermann B."/>
            <person name="Baldwin I.T."/>
        </authorList>
    </citation>
    <scope>NUCLEOTIDE SEQUENCE [LARGE SCALE GENOMIC DNA]</scope>
    <source>
        <strain evidence="2">UT</strain>
    </source>
</reference>
<feature type="region of interest" description="Disordered" evidence="1">
    <location>
        <begin position="1"/>
        <end position="133"/>
    </location>
</feature>
<evidence type="ECO:0000256" key="1">
    <source>
        <dbReference type="SAM" id="MobiDB-lite"/>
    </source>
</evidence>
<dbReference type="OrthoDB" id="1227140at2759"/>
<keyword evidence="3" id="KW-1185">Reference proteome</keyword>
<name>A0A314KWA5_NICAT</name>
<dbReference type="EMBL" id="MJEQ01000853">
    <property type="protein sequence ID" value="OIT33583.1"/>
    <property type="molecule type" value="Genomic_DNA"/>
</dbReference>
<feature type="compositionally biased region" description="Basic and acidic residues" evidence="1">
    <location>
        <begin position="87"/>
        <end position="117"/>
    </location>
</feature>
<dbReference type="KEGG" id="nau:109205828"/>
<evidence type="ECO:0000313" key="3">
    <source>
        <dbReference type="Proteomes" id="UP000187609"/>
    </source>
</evidence>
<proteinExistence type="predicted"/>
<comment type="caution">
    <text evidence="2">The sequence shown here is derived from an EMBL/GenBank/DDBJ whole genome shotgun (WGS) entry which is preliminary data.</text>
</comment>
<dbReference type="Proteomes" id="UP000187609">
    <property type="component" value="Unassembled WGS sequence"/>
</dbReference>
<sequence length="133" mass="14763">MTTNSKIHKRNPPKSASTDKEGQLKLYSPDYAVKVNSNYKKKSDDQSKNMMASKIHKGPSPKSASTDEEGQLELYSPEYAVKMNSPEVKEEGVKMKHKKEGEEKEKDAAAEGKKEDNGGPLVKPLAVRLTSRL</sequence>
<evidence type="ECO:0000313" key="2">
    <source>
        <dbReference type="EMBL" id="OIT33583.1"/>
    </source>
</evidence>
<accession>A0A314KWA5</accession>
<organism evidence="2 3">
    <name type="scientific">Nicotiana attenuata</name>
    <name type="common">Coyote tobacco</name>
    <dbReference type="NCBI Taxonomy" id="49451"/>
    <lineage>
        <taxon>Eukaryota</taxon>
        <taxon>Viridiplantae</taxon>
        <taxon>Streptophyta</taxon>
        <taxon>Embryophyta</taxon>
        <taxon>Tracheophyta</taxon>
        <taxon>Spermatophyta</taxon>
        <taxon>Magnoliopsida</taxon>
        <taxon>eudicotyledons</taxon>
        <taxon>Gunneridae</taxon>
        <taxon>Pentapetalae</taxon>
        <taxon>asterids</taxon>
        <taxon>lamiids</taxon>
        <taxon>Solanales</taxon>
        <taxon>Solanaceae</taxon>
        <taxon>Nicotianoideae</taxon>
        <taxon>Nicotianeae</taxon>
        <taxon>Nicotiana</taxon>
    </lineage>
</organism>
<dbReference type="Gramene" id="OIT33583">
    <property type="protein sequence ID" value="OIT33583"/>
    <property type="gene ID" value="A4A49_11501"/>
</dbReference>
<dbReference type="AlphaFoldDB" id="A0A314KWA5"/>
<gene>
    <name evidence="2" type="ORF">A4A49_11501</name>
</gene>